<dbReference type="InterPro" id="IPR036237">
    <property type="entry name" value="Xyl_isomerase-like_sf"/>
</dbReference>
<dbReference type="Pfam" id="PF01261">
    <property type="entry name" value="AP_endonuc_2"/>
    <property type="match status" value="1"/>
</dbReference>
<dbReference type="PANTHER" id="PTHR12110:SF21">
    <property type="entry name" value="XYLOSE ISOMERASE-LIKE TIM BARREL DOMAIN-CONTAINING PROTEIN"/>
    <property type="match status" value="1"/>
</dbReference>
<dbReference type="GO" id="GO:0016853">
    <property type="term" value="F:isomerase activity"/>
    <property type="evidence" value="ECO:0007669"/>
    <property type="project" value="UniProtKB-KW"/>
</dbReference>
<evidence type="ECO:0000313" key="2">
    <source>
        <dbReference type="EMBL" id="MDV6227339.1"/>
    </source>
</evidence>
<comment type="caution">
    <text evidence="2">The sequence shown here is derived from an EMBL/GenBank/DDBJ whole genome shotgun (WGS) entry which is preliminary data.</text>
</comment>
<reference evidence="2 3" key="1">
    <citation type="submission" date="2023-10" db="EMBL/GenBank/DDBJ databases">
        <authorList>
            <person name="Venkata Ramana C."/>
            <person name="Sasikala C."/>
            <person name="Dhurka M."/>
        </authorList>
    </citation>
    <scope>NUCLEOTIDE SEQUENCE [LARGE SCALE GENOMIC DNA]</scope>
    <source>
        <strain evidence="2 3">KCTC 32151</strain>
    </source>
</reference>
<protein>
    <submittedName>
        <fullName evidence="2">Sugar phosphate isomerase/epimerase family protein</fullName>
    </submittedName>
</protein>
<keyword evidence="3" id="KW-1185">Reference proteome</keyword>
<evidence type="ECO:0000313" key="3">
    <source>
        <dbReference type="Proteomes" id="UP001185659"/>
    </source>
</evidence>
<dbReference type="InterPro" id="IPR050312">
    <property type="entry name" value="IolE/XylAMocC-like"/>
</dbReference>
<dbReference type="PANTHER" id="PTHR12110">
    <property type="entry name" value="HYDROXYPYRUVATE ISOMERASE"/>
    <property type="match status" value="1"/>
</dbReference>
<dbReference type="Gene3D" id="3.20.20.150">
    <property type="entry name" value="Divalent-metal-dependent TIM barrel enzymes"/>
    <property type="match status" value="1"/>
</dbReference>
<proteinExistence type="predicted"/>
<accession>A0ABU4AM71</accession>
<gene>
    <name evidence="2" type="ORF">R2G56_13660</name>
</gene>
<dbReference type="RefSeq" id="WP_317561632.1">
    <property type="nucleotide sequence ID" value="NZ_JAWLIP010000006.1"/>
</dbReference>
<dbReference type="EMBL" id="JAWLIP010000006">
    <property type="protein sequence ID" value="MDV6227339.1"/>
    <property type="molecule type" value="Genomic_DNA"/>
</dbReference>
<dbReference type="InterPro" id="IPR013022">
    <property type="entry name" value="Xyl_isomerase-like_TIM-brl"/>
</dbReference>
<organism evidence="2 3">
    <name type="scientific">Nitratireductor aquimarinus</name>
    <dbReference type="NCBI Taxonomy" id="889300"/>
    <lineage>
        <taxon>Bacteria</taxon>
        <taxon>Pseudomonadati</taxon>
        <taxon>Pseudomonadota</taxon>
        <taxon>Alphaproteobacteria</taxon>
        <taxon>Hyphomicrobiales</taxon>
        <taxon>Phyllobacteriaceae</taxon>
        <taxon>Nitratireductor</taxon>
    </lineage>
</organism>
<dbReference type="Proteomes" id="UP001185659">
    <property type="component" value="Unassembled WGS sequence"/>
</dbReference>
<name>A0ABU4AM71_9HYPH</name>
<dbReference type="SUPFAM" id="SSF51658">
    <property type="entry name" value="Xylose isomerase-like"/>
    <property type="match status" value="1"/>
</dbReference>
<evidence type="ECO:0000259" key="1">
    <source>
        <dbReference type="Pfam" id="PF01261"/>
    </source>
</evidence>
<keyword evidence="2" id="KW-0413">Isomerase</keyword>
<sequence length="279" mass="29851">MKLSLCNEVLRDLSFEEQCRLASALRYDGLEVAPFTLSDEPASVPAAERRRLRQMAADHGLEITGLHWLLTAPEGLSLTSDDVAVAARTRDHMLAMVELCADLGGSVLVHGSPGQRQLRDAASPERARDIAMAHLAAAADAAAHAGVLYCIEPLAPSMDDFVNTVAEAVKLVETIGSPGFATMLDTYAAVGGEAEPAEAVLDRFLPGGHVRHIHFNDRSKRGPGLGADRFAPIVDCLVRHDYDGVIAVEPFDYHPDGPGVAAFAAGYVRGLLEMREECS</sequence>
<feature type="domain" description="Xylose isomerase-like TIM barrel" evidence="1">
    <location>
        <begin position="20"/>
        <end position="258"/>
    </location>
</feature>